<sequence>MAKVMDSETYVKLRGDIRADLREEIMAEVRQQRIPMVRALVQEVMDNVKTTMATTRIDQGTQFALVDSCCCHCRFGGSNTNRPRHSVFECSSTGRGEGSSRRTICRSR</sequence>
<comment type="caution">
    <text evidence="1">The sequence shown here is derived from an EMBL/GenBank/DDBJ whole genome shotgun (WGS) entry which is preliminary data.</text>
</comment>
<name>A0A0B2VJW0_TOXCA</name>
<evidence type="ECO:0000313" key="1">
    <source>
        <dbReference type="EMBL" id="KHN81679.1"/>
    </source>
</evidence>
<dbReference type="AlphaFoldDB" id="A0A0B2VJW0"/>
<accession>A0A0B2VJW0</accession>
<gene>
    <name evidence="1" type="ORF">Tcan_18142</name>
</gene>
<evidence type="ECO:0000313" key="2">
    <source>
        <dbReference type="Proteomes" id="UP000031036"/>
    </source>
</evidence>
<organism evidence="1 2">
    <name type="scientific">Toxocara canis</name>
    <name type="common">Canine roundworm</name>
    <dbReference type="NCBI Taxonomy" id="6265"/>
    <lineage>
        <taxon>Eukaryota</taxon>
        <taxon>Metazoa</taxon>
        <taxon>Ecdysozoa</taxon>
        <taxon>Nematoda</taxon>
        <taxon>Chromadorea</taxon>
        <taxon>Rhabditida</taxon>
        <taxon>Spirurina</taxon>
        <taxon>Ascaridomorpha</taxon>
        <taxon>Ascaridoidea</taxon>
        <taxon>Toxocaridae</taxon>
        <taxon>Toxocara</taxon>
    </lineage>
</organism>
<proteinExistence type="predicted"/>
<protein>
    <submittedName>
        <fullName evidence="1">Uncharacterized protein</fullName>
    </submittedName>
</protein>
<reference evidence="1 2" key="1">
    <citation type="submission" date="2014-11" db="EMBL/GenBank/DDBJ databases">
        <title>Genetic blueprint of the zoonotic pathogen Toxocara canis.</title>
        <authorList>
            <person name="Zhu X.-Q."/>
            <person name="Korhonen P.K."/>
            <person name="Cai H."/>
            <person name="Young N.D."/>
            <person name="Nejsum P."/>
            <person name="von Samson-Himmelstjerna G."/>
            <person name="Boag P.R."/>
            <person name="Tan P."/>
            <person name="Li Q."/>
            <person name="Min J."/>
            <person name="Yang Y."/>
            <person name="Wang X."/>
            <person name="Fang X."/>
            <person name="Hall R.S."/>
            <person name="Hofmann A."/>
            <person name="Sternberg P.W."/>
            <person name="Jex A.R."/>
            <person name="Gasser R.B."/>
        </authorList>
    </citation>
    <scope>NUCLEOTIDE SEQUENCE [LARGE SCALE GENOMIC DNA]</scope>
    <source>
        <strain evidence="1">PN_DK_2014</strain>
    </source>
</reference>
<keyword evidence="2" id="KW-1185">Reference proteome</keyword>
<dbReference type="EMBL" id="JPKZ01001477">
    <property type="protein sequence ID" value="KHN81679.1"/>
    <property type="molecule type" value="Genomic_DNA"/>
</dbReference>
<dbReference type="Proteomes" id="UP000031036">
    <property type="component" value="Unassembled WGS sequence"/>
</dbReference>